<protein>
    <submittedName>
        <fullName evidence="2">Uncharacterized protein</fullName>
    </submittedName>
</protein>
<feature type="region of interest" description="Disordered" evidence="1">
    <location>
        <begin position="395"/>
        <end position="491"/>
    </location>
</feature>
<feature type="region of interest" description="Disordered" evidence="1">
    <location>
        <begin position="190"/>
        <end position="217"/>
    </location>
</feature>
<accession>A0A9P4MNA5</accession>
<feature type="compositionally biased region" description="Basic residues" evidence="1">
    <location>
        <begin position="414"/>
        <end position="426"/>
    </location>
</feature>
<keyword evidence="3" id="KW-1185">Reference proteome</keyword>
<comment type="caution">
    <text evidence="2">The sequence shown here is derived from an EMBL/GenBank/DDBJ whole genome shotgun (WGS) entry which is preliminary data.</text>
</comment>
<sequence>MARDGHITATPLVVDKRARRRKIGLSRVHADPTATPATGKTTVPTMHRYSRSPKHNADADFGLHHSQNGPATVGIKQSQSALLSQSNTYLAHVIIKFINKVLQEYQGRVLSQQLIGQISQNLAEILGISLSQQGNETYLSDTEVEDFNFSSETSCDDEDDNGDDGGMALAQYPAKSSKHSIQALKSDQFSTLTETSHHEPQRRKRSPSLADRYCGSDTEEDDFDLVAEVAEENPKSFRTDDKAGIEEYVKFLLSQFTGVLLKDIVLRWVSVMRDTGGKWLEPYQKKTTEGIQVQRPPPEQWPEGVEQIGPPHLKKSKNVLLATRILLAFFYFPDEVFVRNWIVKLEKSIESYLHSDAAKFSSSSKTGDTFLKNKDLALQVMPELFGILKSVEDYEANRRDPEPQDLAPETVTCRRYKAPKISKKRKSNELKQRSKITQKERALQQRAKTPPPRSAKRISKKCTSESTRPAVERRDSPEPKQLDDSSSSFDSKVVTQTVPFTEHNTNYSFSSSCASFESDPYDSQSMGHTFNQMPGLEGACGFVEGQYSRQFWSPDMASYHEFSVPCVPDFQTTSTADCPPLESPVMTDMSNLTVHDPSQTKISIPHGIPLHHSDMHTAGFFTAPPQGGLTNNLSSEFSRYTTSAGYERSRFYETAPTLSDLPLDASGSCWSHAS</sequence>
<organism evidence="2 3">
    <name type="scientific">Delitschia confertaspora ATCC 74209</name>
    <dbReference type="NCBI Taxonomy" id="1513339"/>
    <lineage>
        <taxon>Eukaryota</taxon>
        <taxon>Fungi</taxon>
        <taxon>Dikarya</taxon>
        <taxon>Ascomycota</taxon>
        <taxon>Pezizomycotina</taxon>
        <taxon>Dothideomycetes</taxon>
        <taxon>Pleosporomycetidae</taxon>
        <taxon>Pleosporales</taxon>
        <taxon>Delitschiaceae</taxon>
        <taxon>Delitschia</taxon>
    </lineage>
</organism>
<dbReference type="Proteomes" id="UP000799536">
    <property type="component" value="Unassembled WGS sequence"/>
</dbReference>
<gene>
    <name evidence="2" type="ORF">GQ43DRAFT_476010</name>
</gene>
<reference evidence="2" key="1">
    <citation type="journal article" date="2020" name="Stud. Mycol.">
        <title>101 Dothideomycetes genomes: a test case for predicting lifestyles and emergence of pathogens.</title>
        <authorList>
            <person name="Haridas S."/>
            <person name="Albert R."/>
            <person name="Binder M."/>
            <person name="Bloem J."/>
            <person name="Labutti K."/>
            <person name="Salamov A."/>
            <person name="Andreopoulos B."/>
            <person name="Baker S."/>
            <person name="Barry K."/>
            <person name="Bills G."/>
            <person name="Bluhm B."/>
            <person name="Cannon C."/>
            <person name="Castanera R."/>
            <person name="Culley D."/>
            <person name="Daum C."/>
            <person name="Ezra D."/>
            <person name="Gonzalez J."/>
            <person name="Henrissat B."/>
            <person name="Kuo A."/>
            <person name="Liang C."/>
            <person name="Lipzen A."/>
            <person name="Lutzoni F."/>
            <person name="Magnuson J."/>
            <person name="Mondo S."/>
            <person name="Nolan M."/>
            <person name="Ohm R."/>
            <person name="Pangilinan J."/>
            <person name="Park H.-J."/>
            <person name="Ramirez L."/>
            <person name="Alfaro M."/>
            <person name="Sun H."/>
            <person name="Tritt A."/>
            <person name="Yoshinaga Y."/>
            <person name="Zwiers L.-H."/>
            <person name="Turgeon B."/>
            <person name="Goodwin S."/>
            <person name="Spatafora J."/>
            <person name="Crous P."/>
            <person name="Grigoriev I."/>
        </authorList>
    </citation>
    <scope>NUCLEOTIDE SEQUENCE</scope>
    <source>
        <strain evidence="2">ATCC 74209</strain>
    </source>
</reference>
<dbReference type="EMBL" id="ML994322">
    <property type="protein sequence ID" value="KAF2196792.1"/>
    <property type="molecule type" value="Genomic_DNA"/>
</dbReference>
<evidence type="ECO:0000313" key="2">
    <source>
        <dbReference type="EMBL" id="KAF2196792.1"/>
    </source>
</evidence>
<evidence type="ECO:0000313" key="3">
    <source>
        <dbReference type="Proteomes" id="UP000799536"/>
    </source>
</evidence>
<proteinExistence type="predicted"/>
<evidence type="ECO:0000256" key="1">
    <source>
        <dbReference type="SAM" id="MobiDB-lite"/>
    </source>
</evidence>
<feature type="compositionally biased region" description="Basic and acidic residues" evidence="1">
    <location>
        <begin position="470"/>
        <end position="483"/>
    </location>
</feature>
<dbReference type="AlphaFoldDB" id="A0A9P4MNA5"/>
<name>A0A9P4MNA5_9PLEO</name>
<feature type="compositionally biased region" description="Basic and acidic residues" evidence="1">
    <location>
        <begin position="427"/>
        <end position="443"/>
    </location>
</feature>